<protein>
    <submittedName>
        <fullName evidence="1">Uncharacterized protein</fullName>
    </submittedName>
</protein>
<dbReference type="EMBL" id="BAABDC010000012">
    <property type="protein sequence ID" value="GAA3720709.1"/>
    <property type="molecule type" value="Genomic_DNA"/>
</dbReference>
<comment type="caution">
    <text evidence="1">The sequence shown here is derived from an EMBL/GenBank/DDBJ whole genome shotgun (WGS) entry which is preliminary data.</text>
</comment>
<dbReference type="Proteomes" id="UP001501468">
    <property type="component" value="Unassembled WGS sequence"/>
</dbReference>
<gene>
    <name evidence="1" type="ORF">GCM10022399_41360</name>
</gene>
<evidence type="ECO:0000313" key="1">
    <source>
        <dbReference type="EMBL" id="GAA3720709.1"/>
    </source>
</evidence>
<proteinExistence type="predicted"/>
<sequence length="96" mass="10088">MMPMAMRAPDQPDEVAVADQVLVASRRVRGCCDEGSAGSGDAGFGTVLDMSSSVGVRCCPRCDSTSLTLRRRGCPLFGCDPPDGIRPSVATLPEDR</sequence>
<keyword evidence="2" id="KW-1185">Reference proteome</keyword>
<accession>A0ABP7ENZ5</accession>
<name>A0ABP7ENZ5_9MICO</name>
<organism evidence="1 2">
    <name type="scientific">Terrabacter ginsenosidimutans</name>
    <dbReference type="NCBI Taxonomy" id="490575"/>
    <lineage>
        <taxon>Bacteria</taxon>
        <taxon>Bacillati</taxon>
        <taxon>Actinomycetota</taxon>
        <taxon>Actinomycetes</taxon>
        <taxon>Micrococcales</taxon>
        <taxon>Intrasporangiaceae</taxon>
        <taxon>Terrabacter</taxon>
    </lineage>
</organism>
<evidence type="ECO:0000313" key="2">
    <source>
        <dbReference type="Proteomes" id="UP001501468"/>
    </source>
</evidence>
<reference evidence="2" key="1">
    <citation type="journal article" date="2019" name="Int. J. Syst. Evol. Microbiol.">
        <title>The Global Catalogue of Microorganisms (GCM) 10K type strain sequencing project: providing services to taxonomists for standard genome sequencing and annotation.</title>
        <authorList>
            <consortium name="The Broad Institute Genomics Platform"/>
            <consortium name="The Broad Institute Genome Sequencing Center for Infectious Disease"/>
            <person name="Wu L."/>
            <person name="Ma J."/>
        </authorList>
    </citation>
    <scope>NUCLEOTIDE SEQUENCE [LARGE SCALE GENOMIC DNA]</scope>
    <source>
        <strain evidence="2">JCM 17125</strain>
    </source>
</reference>